<sequence length="162" mass="18029">MIEKHDKRLLKLSKNFETALSIVILILVLLGMMDLVRSVYQAYIVDFSHPVKYSQLNGFLAEALLLVIGVELVVMLSLHIPGVLVEVLLYAIARKLILLPKASGMIDLLLGVIAIAALFAIRKYLMSSDEKSISLSRVYNSRTSNKDVLTSVEKQDTELINS</sequence>
<keyword evidence="3 6" id="KW-0812">Transmembrane</keyword>
<evidence type="ECO:0000313" key="7">
    <source>
        <dbReference type="EMBL" id="KHS57450.1"/>
    </source>
</evidence>
<evidence type="ECO:0000256" key="3">
    <source>
        <dbReference type="ARBA" id="ARBA00022692"/>
    </source>
</evidence>
<evidence type="ECO:0000256" key="4">
    <source>
        <dbReference type="ARBA" id="ARBA00022989"/>
    </source>
</evidence>
<proteinExistence type="predicted"/>
<dbReference type="RefSeq" id="WP_039679452.1">
    <property type="nucleotide sequence ID" value="NZ_JAWGXO010000008.1"/>
</dbReference>
<dbReference type="Pfam" id="PF06146">
    <property type="entry name" value="PsiE"/>
    <property type="match status" value="1"/>
</dbReference>
<protein>
    <submittedName>
        <fullName evidence="7">Membrane protein</fullName>
    </submittedName>
</protein>
<keyword evidence="8" id="KW-1185">Reference proteome</keyword>
<evidence type="ECO:0000256" key="6">
    <source>
        <dbReference type="SAM" id="Phobius"/>
    </source>
</evidence>
<gene>
    <name evidence="7" type="ORF">QX51_08330</name>
</gene>
<organism evidence="7 8">
    <name type="scientific">Terrisporobacter othiniensis</name>
    <dbReference type="NCBI Taxonomy" id="1577792"/>
    <lineage>
        <taxon>Bacteria</taxon>
        <taxon>Bacillati</taxon>
        <taxon>Bacillota</taxon>
        <taxon>Clostridia</taxon>
        <taxon>Peptostreptococcales</taxon>
        <taxon>Peptostreptococcaceae</taxon>
        <taxon>Terrisporobacter</taxon>
    </lineage>
</organism>
<dbReference type="STRING" id="1577792.QX51_08330"/>
<dbReference type="InterPro" id="IPR020948">
    <property type="entry name" value="P_starv_induced_PsiE-like"/>
</dbReference>
<keyword evidence="2" id="KW-1003">Cell membrane</keyword>
<reference evidence="7 8" key="1">
    <citation type="submission" date="2014-12" db="EMBL/GenBank/DDBJ databases">
        <title>Draft genome sequence of Terrisporobacter sp. 08-306576, isolated from the blood culture of a bacteremia patient.</title>
        <authorList>
            <person name="Lund L.C."/>
            <person name="Sydenham T.V."/>
            <person name="Hogh S.V."/>
            <person name="Skov M.N."/>
            <person name="Kemp M."/>
            <person name="Justesen U.S."/>
        </authorList>
    </citation>
    <scope>NUCLEOTIDE SEQUENCE [LARGE SCALE GENOMIC DNA]</scope>
    <source>
        <strain evidence="7 8">08-306576</strain>
    </source>
</reference>
<dbReference type="GO" id="GO:0005886">
    <property type="term" value="C:plasma membrane"/>
    <property type="evidence" value="ECO:0007669"/>
    <property type="project" value="UniProtKB-SubCell"/>
</dbReference>
<dbReference type="EMBL" id="JWHR01000075">
    <property type="protein sequence ID" value="KHS57450.1"/>
    <property type="molecule type" value="Genomic_DNA"/>
</dbReference>
<accession>A0A0B3WSA8</accession>
<dbReference type="OrthoDB" id="1696956at2"/>
<evidence type="ECO:0000256" key="1">
    <source>
        <dbReference type="ARBA" id="ARBA00004651"/>
    </source>
</evidence>
<evidence type="ECO:0000256" key="5">
    <source>
        <dbReference type="ARBA" id="ARBA00023136"/>
    </source>
</evidence>
<keyword evidence="4 6" id="KW-1133">Transmembrane helix</keyword>
<feature type="transmembrane region" description="Helical" evidence="6">
    <location>
        <begin position="105"/>
        <end position="125"/>
    </location>
</feature>
<feature type="transmembrane region" description="Helical" evidence="6">
    <location>
        <begin position="20"/>
        <end position="43"/>
    </location>
</feature>
<dbReference type="AlphaFoldDB" id="A0A0B3WSA8"/>
<keyword evidence="5 6" id="KW-0472">Membrane</keyword>
<dbReference type="Proteomes" id="UP000031189">
    <property type="component" value="Unassembled WGS sequence"/>
</dbReference>
<evidence type="ECO:0000313" key="8">
    <source>
        <dbReference type="Proteomes" id="UP000031189"/>
    </source>
</evidence>
<feature type="transmembrane region" description="Helical" evidence="6">
    <location>
        <begin position="63"/>
        <end position="93"/>
    </location>
</feature>
<name>A0A0B3WSA8_9FIRM</name>
<evidence type="ECO:0000256" key="2">
    <source>
        <dbReference type="ARBA" id="ARBA00022475"/>
    </source>
</evidence>
<comment type="caution">
    <text evidence="7">The sequence shown here is derived from an EMBL/GenBank/DDBJ whole genome shotgun (WGS) entry which is preliminary data.</text>
</comment>
<comment type="subcellular location">
    <subcellularLocation>
        <location evidence="1">Cell membrane</location>
        <topology evidence="1">Multi-pass membrane protein</topology>
    </subcellularLocation>
</comment>